<protein>
    <submittedName>
        <fullName evidence="1">Uncharacterized protein</fullName>
    </submittedName>
</protein>
<dbReference type="AlphaFoldDB" id="A0A212JYS9"/>
<dbReference type="RefSeq" id="WP_006799714.1">
    <property type="nucleotide sequence ID" value="NZ_LT599032.1"/>
</dbReference>
<accession>A0A212JYS9</accession>
<organism evidence="1">
    <name type="scientific">uncultured Dysgonomonas sp</name>
    <dbReference type="NCBI Taxonomy" id="206096"/>
    <lineage>
        <taxon>Bacteria</taxon>
        <taxon>Pseudomonadati</taxon>
        <taxon>Bacteroidota</taxon>
        <taxon>Bacteroidia</taxon>
        <taxon>Bacteroidales</taxon>
        <taxon>Dysgonomonadaceae</taxon>
        <taxon>Dysgonomonas</taxon>
        <taxon>environmental samples</taxon>
    </lineage>
</organism>
<evidence type="ECO:0000313" key="1">
    <source>
        <dbReference type="EMBL" id="SBW04631.1"/>
    </source>
</evidence>
<proteinExistence type="predicted"/>
<sequence length="59" mass="6859">MERIYNIGSSHEAKINECRPFGVQSFEVEAEYSSTYNEILKIFREAFSLVDVTQIVKKL</sequence>
<reference evidence="1" key="1">
    <citation type="submission" date="2016-04" db="EMBL/GenBank/DDBJ databases">
        <authorList>
            <person name="Evans L.H."/>
            <person name="Alamgir A."/>
            <person name="Owens N."/>
            <person name="Weber N.D."/>
            <person name="Virtaneva K."/>
            <person name="Barbian K."/>
            <person name="Babar A."/>
            <person name="Rosenke K."/>
        </authorList>
    </citation>
    <scope>NUCLEOTIDE SEQUENCE</scope>
    <source>
        <strain evidence="1">86-1</strain>
    </source>
</reference>
<name>A0A212JYS9_9BACT</name>
<dbReference type="EMBL" id="FLUM01000003">
    <property type="protein sequence ID" value="SBW04631.1"/>
    <property type="molecule type" value="Genomic_DNA"/>
</dbReference>
<gene>
    <name evidence="1" type="ORF">KL86DYS1_30892</name>
</gene>